<organism evidence="4">
    <name type="scientific">Mesocestoides corti</name>
    <name type="common">Flatworm</name>
    <dbReference type="NCBI Taxonomy" id="53468"/>
    <lineage>
        <taxon>Eukaryota</taxon>
        <taxon>Metazoa</taxon>
        <taxon>Spiralia</taxon>
        <taxon>Lophotrochozoa</taxon>
        <taxon>Platyhelminthes</taxon>
        <taxon>Cestoda</taxon>
        <taxon>Eucestoda</taxon>
        <taxon>Cyclophyllidea</taxon>
        <taxon>Mesocestoididae</taxon>
        <taxon>Mesocestoides</taxon>
    </lineage>
</organism>
<evidence type="ECO:0000313" key="4">
    <source>
        <dbReference type="WBParaSite" id="MCU_005244-RA"/>
    </source>
</evidence>
<evidence type="ECO:0000256" key="1">
    <source>
        <dbReference type="ARBA" id="ARBA00022801"/>
    </source>
</evidence>
<feature type="chain" id="PRO_5024280733" evidence="2">
    <location>
        <begin position="19"/>
        <end position="86"/>
    </location>
</feature>
<sequence>MRFIALVFTALIVLQAGAQRPYVDAELGALATKLWDSDPNRLRVGRDLILNWQGALTNQDDARDLAPAPLCTIKTNKLKSSPVYNC</sequence>
<dbReference type="AlphaFoldDB" id="A0A5K3F6U9"/>
<dbReference type="SUPFAM" id="SSF142877">
    <property type="entry name" value="EndoU-like"/>
    <property type="match status" value="1"/>
</dbReference>
<keyword evidence="2" id="KW-0732">Signal</keyword>
<evidence type="ECO:0000259" key="3">
    <source>
        <dbReference type="PROSITE" id="PS51959"/>
    </source>
</evidence>
<dbReference type="WBParaSite" id="MCU_005244-RA">
    <property type="protein sequence ID" value="MCU_005244-RA"/>
    <property type="gene ID" value="MCU_005244"/>
</dbReference>
<feature type="domain" description="EndoU" evidence="3">
    <location>
        <begin position="23"/>
        <end position="86"/>
    </location>
</feature>
<accession>A0A5K3F6U9</accession>
<evidence type="ECO:0000256" key="2">
    <source>
        <dbReference type="SAM" id="SignalP"/>
    </source>
</evidence>
<dbReference type="GO" id="GO:0016787">
    <property type="term" value="F:hydrolase activity"/>
    <property type="evidence" value="ECO:0007669"/>
    <property type="project" value="UniProtKB-KW"/>
</dbReference>
<keyword evidence="1" id="KW-0378">Hydrolase</keyword>
<proteinExistence type="predicted"/>
<dbReference type="PROSITE" id="PS51959">
    <property type="entry name" value="ENDOU"/>
    <property type="match status" value="1"/>
</dbReference>
<protein>
    <submittedName>
        <fullName evidence="4">XendoU domain-containing protein</fullName>
    </submittedName>
</protein>
<reference evidence="4" key="1">
    <citation type="submission" date="2019-11" db="UniProtKB">
        <authorList>
            <consortium name="WormBaseParasite"/>
        </authorList>
    </citation>
    <scope>IDENTIFICATION</scope>
</reference>
<dbReference type="InterPro" id="IPR037227">
    <property type="entry name" value="EndoU-like"/>
</dbReference>
<feature type="signal peptide" evidence="2">
    <location>
        <begin position="1"/>
        <end position="18"/>
    </location>
</feature>
<name>A0A5K3F6U9_MESCO</name>
<dbReference type="GO" id="GO:0004521">
    <property type="term" value="F:RNA endonuclease activity"/>
    <property type="evidence" value="ECO:0007669"/>
    <property type="project" value="InterPro"/>
</dbReference>
<dbReference type="InterPro" id="IPR018998">
    <property type="entry name" value="EndoU_C"/>
</dbReference>